<name>A8WI56_PROMP</name>
<dbReference type="Proteomes" id="UP000001026">
    <property type="component" value="Chromosome"/>
</dbReference>
<dbReference type="RefSeq" id="WP_042116016.1">
    <property type="nucleotide sequence ID" value="NC_005072.1"/>
</dbReference>
<dbReference type="EMBL" id="BX548174">
    <property type="protein sequence ID" value="CAP16347.1"/>
    <property type="molecule type" value="Genomic_DNA"/>
</dbReference>
<sequence length="72" mass="8326">MTSANSTSWEKELRKNICTNFGRGFRVNGENSGRTKLLYVYNEGLGSANKRTSQTLPIERKFRDTMMQNYNN</sequence>
<reference evidence="1 2" key="1">
    <citation type="journal article" date="2003" name="Nature">
        <title>Genome divergence in two Prochlorococcus ecotypes reflects oceanic niche differentiation.</title>
        <authorList>
            <person name="Rocap G."/>
            <person name="Larimer F.W."/>
            <person name="Lamerdin J.E."/>
            <person name="Malfatti S."/>
            <person name="Chain P."/>
            <person name="Ahlgren N.A."/>
            <person name="Arellano A."/>
            <person name="Coleman M."/>
            <person name="Hauser L."/>
            <person name="Hess W.R."/>
            <person name="Johnson Z.I."/>
            <person name="Land M.L."/>
            <person name="Lindell D."/>
            <person name="Post A.F."/>
            <person name="Regala W."/>
            <person name="Shah M."/>
            <person name="Shaw S.L."/>
            <person name="Steglich C."/>
            <person name="Sullivan M.B."/>
            <person name="Ting C.S."/>
            <person name="Tolonen A."/>
            <person name="Webb E.A."/>
            <person name="Zinser E.R."/>
            <person name="Chisholm S.W."/>
        </authorList>
    </citation>
    <scope>NUCLEOTIDE SEQUENCE [LARGE SCALE GENOMIC DNA]</scope>
    <source>
        <strain evidence="2">CCMP1986 / NIES-2087 / MED4</strain>
    </source>
</reference>
<protein>
    <submittedName>
        <fullName evidence="1">Uncharacterized protein</fullName>
    </submittedName>
</protein>
<dbReference type="AlphaFoldDB" id="A8WI56"/>
<evidence type="ECO:0000313" key="2">
    <source>
        <dbReference type="Proteomes" id="UP000001026"/>
    </source>
</evidence>
<dbReference type="KEGG" id="pmm:PMM1843"/>
<gene>
    <name evidence="1" type="ordered locus">PMM1843</name>
</gene>
<dbReference type="HOGENOM" id="CLU_2719104_0_0_3"/>
<accession>A8WI56</accession>
<proteinExistence type="predicted"/>
<evidence type="ECO:0000313" key="1">
    <source>
        <dbReference type="EMBL" id="CAP16347.1"/>
    </source>
</evidence>
<organism evidence="1 2">
    <name type="scientific">Prochlorococcus marinus subsp. pastoris (strain CCMP1986 / NIES-2087 / MED4)</name>
    <dbReference type="NCBI Taxonomy" id="59919"/>
    <lineage>
        <taxon>Bacteria</taxon>
        <taxon>Bacillati</taxon>
        <taxon>Cyanobacteriota</taxon>
        <taxon>Cyanophyceae</taxon>
        <taxon>Synechococcales</taxon>
        <taxon>Prochlorococcaceae</taxon>
        <taxon>Prochlorococcus</taxon>
    </lineage>
</organism>